<dbReference type="HOGENOM" id="CLU_1725310_0_0_1"/>
<dbReference type="Proteomes" id="UP000007015">
    <property type="component" value="Chromosome 3"/>
</dbReference>
<name>B8AM32_ORYSI</name>
<proteinExistence type="predicted"/>
<evidence type="ECO:0000313" key="1">
    <source>
        <dbReference type="EMBL" id="EEC75034.1"/>
    </source>
</evidence>
<dbReference type="EMBL" id="CM000128">
    <property type="protein sequence ID" value="EEC75034.1"/>
    <property type="molecule type" value="Genomic_DNA"/>
</dbReference>
<sequence length="152" mass="16761">MELALMGHHHQLATSPAHSLLRAAAVAVPSSCHRHPFAPAAASANEEPGTVGSAYCLCIEDQPIWKIEKMDCLKNRRAIVIEQPKPKAPVYQLTEGTNTLFQDKPHDMLPKTWSCQGQILTPGRCLLHMSLLSFLLYCNCQEKLSFGISVVI</sequence>
<accession>B8AM32</accession>
<keyword evidence="2" id="KW-1185">Reference proteome</keyword>
<reference evidence="1 2" key="1">
    <citation type="journal article" date="2005" name="PLoS Biol.">
        <title>The genomes of Oryza sativa: a history of duplications.</title>
        <authorList>
            <person name="Yu J."/>
            <person name="Wang J."/>
            <person name="Lin W."/>
            <person name="Li S."/>
            <person name="Li H."/>
            <person name="Zhou J."/>
            <person name="Ni P."/>
            <person name="Dong W."/>
            <person name="Hu S."/>
            <person name="Zeng C."/>
            <person name="Zhang J."/>
            <person name="Zhang Y."/>
            <person name="Li R."/>
            <person name="Xu Z."/>
            <person name="Li S."/>
            <person name="Li X."/>
            <person name="Zheng H."/>
            <person name="Cong L."/>
            <person name="Lin L."/>
            <person name="Yin J."/>
            <person name="Geng J."/>
            <person name="Li G."/>
            <person name="Shi J."/>
            <person name="Liu J."/>
            <person name="Lv H."/>
            <person name="Li J."/>
            <person name="Wang J."/>
            <person name="Deng Y."/>
            <person name="Ran L."/>
            <person name="Shi X."/>
            <person name="Wang X."/>
            <person name="Wu Q."/>
            <person name="Li C."/>
            <person name="Ren X."/>
            <person name="Wang J."/>
            <person name="Wang X."/>
            <person name="Li D."/>
            <person name="Liu D."/>
            <person name="Zhang X."/>
            <person name="Ji Z."/>
            <person name="Zhao W."/>
            <person name="Sun Y."/>
            <person name="Zhang Z."/>
            <person name="Bao J."/>
            <person name="Han Y."/>
            <person name="Dong L."/>
            <person name="Ji J."/>
            <person name="Chen P."/>
            <person name="Wu S."/>
            <person name="Liu J."/>
            <person name="Xiao Y."/>
            <person name="Bu D."/>
            <person name="Tan J."/>
            <person name="Yang L."/>
            <person name="Ye C."/>
            <person name="Zhang J."/>
            <person name="Xu J."/>
            <person name="Zhou Y."/>
            <person name="Yu Y."/>
            <person name="Zhang B."/>
            <person name="Zhuang S."/>
            <person name="Wei H."/>
            <person name="Liu B."/>
            <person name="Lei M."/>
            <person name="Yu H."/>
            <person name="Li Y."/>
            <person name="Xu H."/>
            <person name="Wei S."/>
            <person name="He X."/>
            <person name="Fang L."/>
            <person name="Zhang Z."/>
            <person name="Zhang Y."/>
            <person name="Huang X."/>
            <person name="Su Z."/>
            <person name="Tong W."/>
            <person name="Li J."/>
            <person name="Tong Z."/>
            <person name="Li S."/>
            <person name="Ye J."/>
            <person name="Wang L."/>
            <person name="Fang L."/>
            <person name="Lei T."/>
            <person name="Chen C."/>
            <person name="Chen H."/>
            <person name="Xu Z."/>
            <person name="Li H."/>
            <person name="Huang H."/>
            <person name="Zhang F."/>
            <person name="Xu H."/>
            <person name="Li N."/>
            <person name="Zhao C."/>
            <person name="Li S."/>
            <person name="Dong L."/>
            <person name="Huang Y."/>
            <person name="Li L."/>
            <person name="Xi Y."/>
            <person name="Qi Q."/>
            <person name="Li W."/>
            <person name="Zhang B."/>
            <person name="Hu W."/>
            <person name="Zhang Y."/>
            <person name="Tian X."/>
            <person name="Jiao Y."/>
            <person name="Liang X."/>
            <person name="Jin J."/>
            <person name="Gao L."/>
            <person name="Zheng W."/>
            <person name="Hao B."/>
            <person name="Liu S."/>
            <person name="Wang W."/>
            <person name="Yuan L."/>
            <person name="Cao M."/>
            <person name="McDermott J."/>
            <person name="Samudrala R."/>
            <person name="Wang J."/>
            <person name="Wong G.K."/>
            <person name="Yang H."/>
        </authorList>
    </citation>
    <scope>NUCLEOTIDE SEQUENCE [LARGE SCALE GENOMIC DNA]</scope>
    <source>
        <strain evidence="2">cv. 93-11</strain>
    </source>
</reference>
<organism evidence="1 2">
    <name type="scientific">Oryza sativa subsp. indica</name>
    <name type="common">Rice</name>
    <dbReference type="NCBI Taxonomy" id="39946"/>
    <lineage>
        <taxon>Eukaryota</taxon>
        <taxon>Viridiplantae</taxon>
        <taxon>Streptophyta</taxon>
        <taxon>Embryophyta</taxon>
        <taxon>Tracheophyta</taxon>
        <taxon>Spermatophyta</taxon>
        <taxon>Magnoliopsida</taxon>
        <taxon>Liliopsida</taxon>
        <taxon>Poales</taxon>
        <taxon>Poaceae</taxon>
        <taxon>BOP clade</taxon>
        <taxon>Oryzoideae</taxon>
        <taxon>Oryzeae</taxon>
        <taxon>Oryzinae</taxon>
        <taxon>Oryza</taxon>
        <taxon>Oryza sativa</taxon>
    </lineage>
</organism>
<gene>
    <name evidence="1" type="ORF">OsI_11127</name>
</gene>
<protein>
    <submittedName>
        <fullName evidence="1">Uncharacterized protein</fullName>
    </submittedName>
</protein>
<evidence type="ECO:0000313" key="2">
    <source>
        <dbReference type="Proteomes" id="UP000007015"/>
    </source>
</evidence>
<dbReference type="AlphaFoldDB" id="B8AM32"/>
<dbReference type="Gramene" id="BGIOSGA010936-TA">
    <property type="protein sequence ID" value="BGIOSGA010936-PA"/>
    <property type="gene ID" value="BGIOSGA010936"/>
</dbReference>